<dbReference type="GO" id="GO:0009570">
    <property type="term" value="C:chloroplast stroma"/>
    <property type="evidence" value="ECO:0007669"/>
    <property type="project" value="UniProtKB-SubCell"/>
</dbReference>
<dbReference type="STRING" id="3659.A0A0A0LGE2"/>
<dbReference type="PANTHER" id="PTHR18952:SF253">
    <property type="entry name" value="OS08G0470200 PROTEIN"/>
    <property type="match status" value="1"/>
</dbReference>
<dbReference type="InterPro" id="IPR023561">
    <property type="entry name" value="Carbonic_anhydrase_a-class"/>
</dbReference>
<proteinExistence type="inferred from homology"/>
<accession>A0A0A0LGE2</accession>
<keyword evidence="6" id="KW-1185">Reference proteome</keyword>
<dbReference type="GO" id="GO:0004089">
    <property type="term" value="F:carbonate dehydratase activity"/>
    <property type="evidence" value="ECO:0007669"/>
    <property type="project" value="InterPro"/>
</dbReference>
<dbReference type="SUPFAM" id="SSF51069">
    <property type="entry name" value="Carbonic anhydrase"/>
    <property type="match status" value="1"/>
</dbReference>
<feature type="domain" description="Alpha-carbonic anhydrase" evidence="4">
    <location>
        <begin position="1"/>
        <end position="84"/>
    </location>
</feature>
<evidence type="ECO:0000256" key="1">
    <source>
        <dbReference type="ARBA" id="ARBA00002904"/>
    </source>
</evidence>
<dbReference type="Proteomes" id="UP000029981">
    <property type="component" value="Chromosome 3"/>
</dbReference>
<dbReference type="PANTHER" id="PTHR18952">
    <property type="entry name" value="CARBONIC ANHYDRASE"/>
    <property type="match status" value="1"/>
</dbReference>
<dbReference type="EMBL" id="CM002924">
    <property type="protein sequence ID" value="KGN59001.1"/>
    <property type="molecule type" value="Genomic_DNA"/>
</dbReference>
<dbReference type="Pfam" id="PF00194">
    <property type="entry name" value="Carb_anhydrase"/>
    <property type="match status" value="1"/>
</dbReference>
<reference evidence="5 6" key="3">
    <citation type="journal article" date="2010" name="BMC Genomics">
        <title>Transcriptome sequencing and comparative analysis of cucumber flowers with different sex types.</title>
        <authorList>
            <person name="Guo S."/>
            <person name="Zheng Y."/>
            <person name="Joung J.G."/>
            <person name="Liu S."/>
            <person name="Zhang Z."/>
            <person name="Crasta O.R."/>
            <person name="Sobral B.W."/>
            <person name="Xu Y."/>
            <person name="Huang S."/>
            <person name="Fei Z."/>
        </authorList>
    </citation>
    <scope>NUCLEOTIDE SEQUENCE [LARGE SCALE GENOMIC DNA]</scope>
    <source>
        <strain evidence="6">cv. 9930</strain>
    </source>
</reference>
<evidence type="ECO:0000259" key="4">
    <source>
        <dbReference type="PROSITE" id="PS51144"/>
    </source>
</evidence>
<evidence type="ECO:0000256" key="3">
    <source>
        <dbReference type="ARBA" id="ARBA00006365"/>
    </source>
</evidence>
<reference evidence="5 6" key="4">
    <citation type="journal article" date="2011" name="BMC Genomics">
        <title>RNA-Seq improves annotation of protein-coding genes in the cucumber genome.</title>
        <authorList>
            <person name="Li Z."/>
            <person name="Zhang Z."/>
            <person name="Yan P."/>
            <person name="Huang S."/>
            <person name="Fei Z."/>
            <person name="Lin K."/>
        </authorList>
    </citation>
    <scope>NUCLEOTIDE SEQUENCE [LARGE SCALE GENOMIC DNA]</scope>
    <source>
        <strain evidence="6">cv. 9930</strain>
    </source>
</reference>
<dbReference type="InterPro" id="IPR036398">
    <property type="entry name" value="CA_dom_sf"/>
</dbReference>
<evidence type="ECO:0000313" key="6">
    <source>
        <dbReference type="Proteomes" id="UP000029981"/>
    </source>
</evidence>
<reference evidence="5 6" key="1">
    <citation type="journal article" date="2009" name="Nat. Genet.">
        <title>The genome of the cucumber, Cucumis sativus L.</title>
        <authorList>
            <person name="Huang S."/>
            <person name="Li R."/>
            <person name="Zhang Z."/>
            <person name="Li L."/>
            <person name="Gu X."/>
            <person name="Fan W."/>
            <person name="Lucas W.J."/>
            <person name="Wang X."/>
            <person name="Xie B."/>
            <person name="Ni P."/>
            <person name="Ren Y."/>
            <person name="Zhu H."/>
            <person name="Li J."/>
            <person name="Lin K."/>
            <person name="Jin W."/>
            <person name="Fei Z."/>
            <person name="Li G."/>
            <person name="Staub J."/>
            <person name="Kilian A."/>
            <person name="van der Vossen E.A."/>
            <person name="Wu Y."/>
            <person name="Guo J."/>
            <person name="He J."/>
            <person name="Jia Z."/>
            <person name="Ren Y."/>
            <person name="Tian G."/>
            <person name="Lu Y."/>
            <person name="Ruan J."/>
            <person name="Qian W."/>
            <person name="Wang M."/>
            <person name="Huang Q."/>
            <person name="Li B."/>
            <person name="Xuan Z."/>
            <person name="Cao J."/>
            <person name="Asan"/>
            <person name="Wu Z."/>
            <person name="Zhang J."/>
            <person name="Cai Q."/>
            <person name="Bai Y."/>
            <person name="Zhao B."/>
            <person name="Han Y."/>
            <person name="Li Y."/>
            <person name="Li X."/>
            <person name="Wang S."/>
            <person name="Shi Q."/>
            <person name="Liu S."/>
            <person name="Cho W.K."/>
            <person name="Kim J.Y."/>
            <person name="Xu Y."/>
            <person name="Heller-Uszynska K."/>
            <person name="Miao H."/>
            <person name="Cheng Z."/>
            <person name="Zhang S."/>
            <person name="Wu J."/>
            <person name="Yang Y."/>
            <person name="Kang H."/>
            <person name="Li M."/>
            <person name="Liang H."/>
            <person name="Ren X."/>
            <person name="Shi Z."/>
            <person name="Wen M."/>
            <person name="Jian M."/>
            <person name="Yang H."/>
            <person name="Zhang G."/>
            <person name="Yang Z."/>
            <person name="Chen R."/>
            <person name="Liu S."/>
            <person name="Li J."/>
            <person name="Ma L."/>
            <person name="Liu H."/>
            <person name="Zhou Y."/>
            <person name="Zhao J."/>
            <person name="Fang X."/>
            <person name="Li G."/>
            <person name="Fang L."/>
            <person name="Li Y."/>
            <person name="Liu D."/>
            <person name="Zheng H."/>
            <person name="Zhang Y."/>
            <person name="Qin N."/>
            <person name="Li Z."/>
            <person name="Yang G."/>
            <person name="Yang S."/>
            <person name="Bolund L."/>
            <person name="Kristiansen K."/>
            <person name="Zheng H."/>
            <person name="Li S."/>
            <person name="Zhang X."/>
            <person name="Yang H."/>
            <person name="Wang J."/>
            <person name="Sun R."/>
            <person name="Zhang B."/>
            <person name="Jiang S."/>
            <person name="Wang J."/>
            <person name="Du Y."/>
            <person name="Li S."/>
        </authorList>
    </citation>
    <scope>NUCLEOTIDE SEQUENCE [LARGE SCALE GENOMIC DNA]</scope>
    <source>
        <strain evidence="6">cv. 9930</strain>
    </source>
</reference>
<dbReference type="AlphaFoldDB" id="A0A0A0LGE2"/>
<protein>
    <recommendedName>
        <fullName evidence="4">Alpha-carbonic anhydrase domain-containing protein</fullName>
    </recommendedName>
</protein>
<comment type="similarity">
    <text evidence="3">Belongs to the alpha-class carbonic anhydrase family.</text>
</comment>
<gene>
    <name evidence="5" type="ORF">Csa_3G743380</name>
</gene>
<comment type="function">
    <text evidence="1">Reversible hydration of carbon dioxide.</text>
</comment>
<dbReference type="Gramene" id="KGN59001">
    <property type="protein sequence ID" value="KGN59001"/>
    <property type="gene ID" value="Csa_3G743380"/>
</dbReference>
<dbReference type="GO" id="GO:0008270">
    <property type="term" value="F:zinc ion binding"/>
    <property type="evidence" value="ECO:0007669"/>
    <property type="project" value="InterPro"/>
</dbReference>
<evidence type="ECO:0000313" key="5">
    <source>
        <dbReference type="EMBL" id="KGN59001.1"/>
    </source>
</evidence>
<name>A0A0A0LGE2_CUCSA</name>
<evidence type="ECO:0000256" key="2">
    <source>
        <dbReference type="ARBA" id="ARBA00004470"/>
    </source>
</evidence>
<dbReference type="OMA" id="VWTVMEK"/>
<reference evidence="5 6" key="2">
    <citation type="journal article" date="2009" name="PLoS ONE">
        <title>An integrated genetic and cytogenetic map of the cucumber genome.</title>
        <authorList>
            <person name="Ren Y."/>
            <person name="Zhang Z."/>
            <person name="Liu J."/>
            <person name="Staub J.E."/>
            <person name="Han Y."/>
            <person name="Cheng Z."/>
            <person name="Li X."/>
            <person name="Lu J."/>
            <person name="Miao H."/>
            <person name="Kang H."/>
            <person name="Xie B."/>
            <person name="Gu X."/>
            <person name="Wang X."/>
            <person name="Du Y."/>
            <person name="Jin W."/>
            <person name="Huang S."/>
        </authorList>
    </citation>
    <scope>NUCLEOTIDE SEQUENCE [LARGE SCALE GENOMIC DNA]</scope>
    <source>
        <strain evidence="6">cv. 9930</strain>
    </source>
</reference>
<dbReference type="PROSITE" id="PS51144">
    <property type="entry name" value="ALPHA_CA_2"/>
    <property type="match status" value="1"/>
</dbReference>
<organism evidence="5 6">
    <name type="scientific">Cucumis sativus</name>
    <name type="common">Cucumber</name>
    <dbReference type="NCBI Taxonomy" id="3659"/>
    <lineage>
        <taxon>Eukaryota</taxon>
        <taxon>Viridiplantae</taxon>
        <taxon>Streptophyta</taxon>
        <taxon>Embryophyta</taxon>
        <taxon>Tracheophyta</taxon>
        <taxon>Spermatophyta</taxon>
        <taxon>Magnoliopsida</taxon>
        <taxon>eudicotyledons</taxon>
        <taxon>Gunneridae</taxon>
        <taxon>Pentapetalae</taxon>
        <taxon>rosids</taxon>
        <taxon>fabids</taxon>
        <taxon>Cucurbitales</taxon>
        <taxon>Cucurbitaceae</taxon>
        <taxon>Benincaseae</taxon>
        <taxon>Cucumis</taxon>
    </lineage>
</organism>
<sequence>MDPRIAMADGIRKYFRYIGSLTTPPCTEGVVWTVMEKVQTVSPDQVKLLKHAVVEEKNARRLQKVNGRVVFYFDPFSRRSVAAE</sequence>
<comment type="subcellular location">
    <subcellularLocation>
        <location evidence="2">Plastid</location>
        <location evidence="2">Chloroplast stroma</location>
    </subcellularLocation>
</comment>
<dbReference type="Gene3D" id="3.10.200.10">
    <property type="entry name" value="Alpha carbonic anhydrase"/>
    <property type="match status" value="1"/>
</dbReference>
<dbReference type="InterPro" id="IPR001148">
    <property type="entry name" value="CA_dom"/>
</dbReference>